<reference evidence="3" key="1">
    <citation type="journal article" date="2004" name="Environ. Microbiol.">
        <title>The genome of Desulfotalea psychrophila, a sulfate-reducing bacterium from permanently cold Arctic sediments.</title>
        <authorList>
            <person name="Rabus R."/>
            <person name="Ruepp A."/>
            <person name="Frickey T."/>
            <person name="Rattei T."/>
            <person name="Fartmann B."/>
            <person name="Stark M."/>
            <person name="Bauer M."/>
            <person name="Zibat A."/>
            <person name="Lombardot T."/>
            <person name="Becker I."/>
            <person name="Amann J."/>
            <person name="Gellner K."/>
            <person name="Teeling H."/>
            <person name="Leuschner W.D."/>
            <person name="Gloeckner F.-O."/>
            <person name="Lupas A.N."/>
            <person name="Amann R."/>
            <person name="Klenk H.-P."/>
        </authorList>
    </citation>
    <scope>NUCLEOTIDE SEQUENCE [LARGE SCALE GENOMIC DNA]</scope>
    <source>
        <strain evidence="3">DSM 12343 / LSv54</strain>
    </source>
</reference>
<evidence type="ECO:0000313" key="3">
    <source>
        <dbReference type="Proteomes" id="UP000000602"/>
    </source>
</evidence>
<name>Q6AKY4_DESPS</name>
<dbReference type="SUPFAM" id="SSF56925">
    <property type="entry name" value="OMPA-like"/>
    <property type="match status" value="1"/>
</dbReference>
<accession>Q6AKY4</accession>
<feature type="signal peptide" evidence="1">
    <location>
        <begin position="1"/>
        <end position="43"/>
    </location>
</feature>
<keyword evidence="3" id="KW-1185">Reference proteome</keyword>
<dbReference type="Proteomes" id="UP000000602">
    <property type="component" value="Chromosome"/>
</dbReference>
<evidence type="ECO:0000256" key="1">
    <source>
        <dbReference type="SAM" id="SignalP"/>
    </source>
</evidence>
<keyword evidence="1" id="KW-0732">Signal</keyword>
<dbReference type="InterPro" id="IPR011250">
    <property type="entry name" value="OMP/PagP_B-barrel"/>
</dbReference>
<proteinExistence type="predicted"/>
<dbReference type="EMBL" id="CR522870">
    <property type="protein sequence ID" value="CAG36991.1"/>
    <property type="molecule type" value="Genomic_DNA"/>
</dbReference>
<dbReference type="AlphaFoldDB" id="Q6AKY4"/>
<feature type="chain" id="PRO_5004270560" description="Outer membrane protein beta-barrel domain-containing protein" evidence="1">
    <location>
        <begin position="44"/>
        <end position="275"/>
    </location>
</feature>
<organism evidence="2 3">
    <name type="scientific">Desulfotalea psychrophila (strain LSv54 / DSM 12343)</name>
    <dbReference type="NCBI Taxonomy" id="177439"/>
    <lineage>
        <taxon>Bacteria</taxon>
        <taxon>Pseudomonadati</taxon>
        <taxon>Thermodesulfobacteriota</taxon>
        <taxon>Desulfobulbia</taxon>
        <taxon>Desulfobulbales</taxon>
        <taxon>Desulfocapsaceae</taxon>
        <taxon>Desulfotalea</taxon>
    </lineage>
</organism>
<evidence type="ECO:0000313" key="2">
    <source>
        <dbReference type="EMBL" id="CAG36991.1"/>
    </source>
</evidence>
<dbReference type="HOGENOM" id="CLU_077404_1_0_7"/>
<sequence length="275" mass="31209">MRHGFWAYRKYFKGAIMNSMRQLFLSILCCLCFLQSFSLPAYSATEEKDQWIFHLTPYSWLAGQRGTVATLPELPPADIDIDFYDDVLDNLNGALMLVGEVRQGRVGVVLDISYIDIESEEPLSSSYFSQVSSTTKTWMVSTAAFYRLFEADKEFLDLLAGIRYWSVESGLTLTGGTHGPKCFSNREEWVDPILGLKGLTVLGDSNFFLIGNFLIGGFGVESDFMWDATLNLGYAWTETFSTTIGYRYLDVDYQKDDFLYDVSQSGPIIGFSWRF</sequence>
<dbReference type="KEGG" id="dps:DP2262"/>
<dbReference type="eggNOG" id="COG2067">
    <property type="taxonomic scope" value="Bacteria"/>
</dbReference>
<protein>
    <recommendedName>
        <fullName evidence="4">Outer membrane protein beta-barrel domain-containing protein</fullName>
    </recommendedName>
</protein>
<dbReference type="STRING" id="177439.DP2262"/>
<gene>
    <name evidence="2" type="ordered locus">DP2262</name>
</gene>
<evidence type="ECO:0008006" key="4">
    <source>
        <dbReference type="Google" id="ProtNLM"/>
    </source>
</evidence>